<dbReference type="InterPro" id="IPR021781">
    <property type="entry name" value="RctB_central_dom"/>
</dbReference>
<evidence type="ECO:0000313" key="3">
    <source>
        <dbReference type="Proteomes" id="UP000533429"/>
    </source>
</evidence>
<reference evidence="2 3" key="1">
    <citation type="submission" date="2020-06" db="EMBL/GenBank/DDBJ databases">
        <title>Photobacterium damselae subsp. damselae comparative genomics.</title>
        <authorList>
            <person name="Osorio C.R."/>
        </authorList>
    </citation>
    <scope>NUCLEOTIDE SEQUENCE [LARGE SCALE GENOMIC DNA]</scope>
    <source>
        <strain evidence="2 3">TW250/03</strain>
    </source>
</reference>
<dbReference type="AlphaFoldDB" id="A0A850R769"/>
<protein>
    <submittedName>
        <fullName evidence="2">DUF3346 domain-containing protein</fullName>
    </submittedName>
</protein>
<evidence type="ECO:0000259" key="1">
    <source>
        <dbReference type="Pfam" id="PF11826"/>
    </source>
</evidence>
<accession>A0A850R769</accession>
<sequence length="631" mass="72868">MENEKTIEFSNRTFIDGNFFYIPSIDTEYLHQISSTFPLALCQTVLAVIELADSIDSEFTLSCRFIANHLNITTVTLNKRLRRLVALDVLKPRKFKFTNSESMRMSCFELCTNAIEILEPKEELIKSKPSSNEIRKITASRRELEKSIYKENFAPRPKTDDVLPIRQPGNFLVEQCMSIAKYPVTQMAKTVQLGNRTEVQAKITSNTRIMTPEDLQVLFAVYSLIHAYHENHTSLDQTPINRTPIHIADIAAVRGKTIGGTTSAKLRESLESIYQTSFEFYGLGNLDLNNFSICSYMRERFTNFVQCSPLSEIEAEIKGNDISFGSDSMIYVIKLPDDVFNQLIMGKYHFVFPQASLSAPGVVFSLYLRLRSRTKNKKYSESLRLTWVEIAKGTEFNDFKISLRTQLLKINRKLKNVDDPFSSATYDKESNRLNFNLWGYHGYICFNENIICSQLHEDEMYAACRIGSNSYVRNAPTVENHLHKFYSANLKIESSLPKNISKLVKSKINRYDITYLLKNNDTLSLCLYRTEYEYERIIELIAEDYHLEPWTVSKKVEHDLSQIQPVTIKDRTITQSDFNAIIELFGLYHVPTHLITKFLWTYKSIHLDLISALDGNEPSDKLLDKFESMDW</sequence>
<name>A0A850R769_PHODD</name>
<proteinExistence type="predicted"/>
<comment type="caution">
    <text evidence="2">The sequence shown here is derived from an EMBL/GenBank/DDBJ whole genome shotgun (WGS) entry which is preliminary data.</text>
</comment>
<feature type="domain" description="Replication initiator protein RctB central region" evidence="1">
    <location>
        <begin position="201"/>
        <end position="441"/>
    </location>
</feature>
<dbReference type="Pfam" id="PF11826">
    <property type="entry name" value="RctB_central"/>
    <property type="match status" value="1"/>
</dbReference>
<organism evidence="2 3">
    <name type="scientific">Photobacterium damselae subsp. damselae</name>
    <name type="common">Listonella damsela</name>
    <dbReference type="NCBI Taxonomy" id="85581"/>
    <lineage>
        <taxon>Bacteria</taxon>
        <taxon>Pseudomonadati</taxon>
        <taxon>Pseudomonadota</taxon>
        <taxon>Gammaproteobacteria</taxon>
        <taxon>Vibrionales</taxon>
        <taxon>Vibrionaceae</taxon>
        <taxon>Photobacterium</taxon>
    </lineage>
</organism>
<gene>
    <name evidence="2" type="ORF">HWA77_23875</name>
</gene>
<dbReference type="Proteomes" id="UP000533429">
    <property type="component" value="Unassembled WGS sequence"/>
</dbReference>
<dbReference type="EMBL" id="JABXOR010001543">
    <property type="protein sequence ID" value="NVP03249.1"/>
    <property type="molecule type" value="Genomic_DNA"/>
</dbReference>
<evidence type="ECO:0000313" key="2">
    <source>
        <dbReference type="EMBL" id="NVP03249.1"/>
    </source>
</evidence>